<feature type="domain" description="Sulfotransferase" evidence="3">
    <location>
        <begin position="2"/>
        <end position="271"/>
    </location>
</feature>
<evidence type="ECO:0000256" key="2">
    <source>
        <dbReference type="ARBA" id="ARBA00022679"/>
    </source>
</evidence>
<accession>A0ABQ5VXE4</accession>
<gene>
    <name evidence="4" type="ORF">GCM10007939_20920</name>
</gene>
<dbReference type="Gene3D" id="3.40.50.300">
    <property type="entry name" value="P-loop containing nucleotide triphosphate hydrolases"/>
    <property type="match status" value="1"/>
</dbReference>
<keyword evidence="5" id="KW-1185">Reference proteome</keyword>
<reference evidence="5" key="1">
    <citation type="journal article" date="2019" name="Int. J. Syst. Evol. Microbiol.">
        <title>The Global Catalogue of Microorganisms (GCM) 10K type strain sequencing project: providing services to taxonomists for standard genome sequencing and annotation.</title>
        <authorList>
            <consortium name="The Broad Institute Genomics Platform"/>
            <consortium name="The Broad Institute Genome Sequencing Center for Infectious Disease"/>
            <person name="Wu L."/>
            <person name="Ma J."/>
        </authorList>
    </citation>
    <scope>NUCLEOTIDE SEQUENCE [LARGE SCALE GENOMIC DNA]</scope>
    <source>
        <strain evidence="5">NBRC 110140</strain>
    </source>
</reference>
<dbReference type="Proteomes" id="UP001156694">
    <property type="component" value="Unassembled WGS sequence"/>
</dbReference>
<dbReference type="InterPro" id="IPR000863">
    <property type="entry name" value="Sulfotransferase_dom"/>
</dbReference>
<dbReference type="EMBL" id="BSNN01000005">
    <property type="protein sequence ID" value="GLQ35809.1"/>
    <property type="molecule type" value="Genomic_DNA"/>
</dbReference>
<dbReference type="RefSeq" id="WP_284378793.1">
    <property type="nucleotide sequence ID" value="NZ_BSNN01000005.1"/>
</dbReference>
<organism evidence="4 5">
    <name type="scientific">Amylibacter marinus</name>
    <dbReference type="NCBI Taxonomy" id="1475483"/>
    <lineage>
        <taxon>Bacteria</taxon>
        <taxon>Pseudomonadati</taxon>
        <taxon>Pseudomonadota</taxon>
        <taxon>Alphaproteobacteria</taxon>
        <taxon>Rhodobacterales</taxon>
        <taxon>Paracoccaceae</taxon>
        <taxon>Amylibacter</taxon>
    </lineage>
</organism>
<evidence type="ECO:0000313" key="4">
    <source>
        <dbReference type="EMBL" id="GLQ35809.1"/>
    </source>
</evidence>
<name>A0ABQ5VXE4_9RHOB</name>
<dbReference type="SUPFAM" id="SSF52540">
    <property type="entry name" value="P-loop containing nucleoside triphosphate hydrolases"/>
    <property type="match status" value="1"/>
</dbReference>
<keyword evidence="2" id="KW-0808">Transferase</keyword>
<evidence type="ECO:0000313" key="5">
    <source>
        <dbReference type="Proteomes" id="UP001156694"/>
    </source>
</evidence>
<protein>
    <submittedName>
        <fullName evidence="4">Sulfotransferase</fullName>
    </submittedName>
</protein>
<proteinExistence type="inferred from homology"/>
<comment type="similarity">
    <text evidence="1">Belongs to the sulfotransferase 1 family.</text>
</comment>
<dbReference type="PANTHER" id="PTHR11783">
    <property type="entry name" value="SULFOTRANSFERASE SULT"/>
    <property type="match status" value="1"/>
</dbReference>
<evidence type="ECO:0000259" key="3">
    <source>
        <dbReference type="Pfam" id="PF00685"/>
    </source>
</evidence>
<dbReference type="InterPro" id="IPR027417">
    <property type="entry name" value="P-loop_NTPase"/>
</dbReference>
<sequence length="276" mass="30822">MILLASYPKSGNTWVRSMLTHYLSDAGDMNINQLTLKQPFILRADFDEAVGVNSADLSMGALDNLRADFCRDYIADNSDEFAAKVHDIQRIAPNGRAVFPCDSVRGVVYLIRNPLNVAPSFANHLGFEIRRTIKVMNRPLFRLSGRIEFGHHLLPQQIGTWSENVTSWVDQRDIPVTVVRYEDLLADPVGNFARIVAALGRDVDADRIAQAAEYCAFDRLQRQEAASGFSEMNFAKNGFFAKGAARDYRAELSDAEIAQINADHGAVMRRFGYATD</sequence>
<comment type="caution">
    <text evidence="4">The sequence shown here is derived from an EMBL/GenBank/DDBJ whole genome shotgun (WGS) entry which is preliminary data.</text>
</comment>
<dbReference type="Pfam" id="PF00685">
    <property type="entry name" value="Sulfotransfer_1"/>
    <property type="match status" value="1"/>
</dbReference>
<evidence type="ECO:0000256" key="1">
    <source>
        <dbReference type="ARBA" id="ARBA00005771"/>
    </source>
</evidence>